<evidence type="ECO:0000313" key="2">
    <source>
        <dbReference type="Proteomes" id="UP000075418"/>
    </source>
</evidence>
<organism evidence="1 2">
    <name type="scientific">Staphylococcus kloosii</name>
    <dbReference type="NCBI Taxonomy" id="29384"/>
    <lineage>
        <taxon>Bacteria</taxon>
        <taxon>Bacillati</taxon>
        <taxon>Bacillota</taxon>
        <taxon>Bacilli</taxon>
        <taxon>Bacillales</taxon>
        <taxon>Staphylococcaceae</taxon>
        <taxon>Staphylococcus</taxon>
    </lineage>
</organism>
<dbReference type="AlphaFoldDB" id="A0A151A2K7"/>
<evidence type="ECO:0008006" key="3">
    <source>
        <dbReference type="Google" id="ProtNLM"/>
    </source>
</evidence>
<protein>
    <recommendedName>
        <fullName evidence="3">Phosphoglycerate mutase</fullName>
    </recommendedName>
</protein>
<dbReference type="SMART" id="SM00855">
    <property type="entry name" value="PGAM"/>
    <property type="match status" value="1"/>
</dbReference>
<dbReference type="GO" id="GO:0016791">
    <property type="term" value="F:phosphatase activity"/>
    <property type="evidence" value="ECO:0007669"/>
    <property type="project" value="TreeGrafter"/>
</dbReference>
<dbReference type="SUPFAM" id="SSF53254">
    <property type="entry name" value="Phosphoglycerate mutase-like"/>
    <property type="match status" value="1"/>
</dbReference>
<dbReference type="CDD" id="cd07040">
    <property type="entry name" value="HP"/>
    <property type="match status" value="1"/>
</dbReference>
<dbReference type="RefSeq" id="WP_061853850.1">
    <property type="nucleotide sequence ID" value="NZ_LUGM01000002.1"/>
</dbReference>
<dbReference type="InterPro" id="IPR050275">
    <property type="entry name" value="PGM_Phosphatase"/>
</dbReference>
<proteinExistence type="predicted"/>
<comment type="caution">
    <text evidence="1">The sequence shown here is derived from an EMBL/GenBank/DDBJ whole genome shotgun (WGS) entry which is preliminary data.</text>
</comment>
<name>A0A151A2K7_9STAP</name>
<dbReference type="PANTHER" id="PTHR48100:SF44">
    <property type="entry name" value="PHOSPHATASE C1620.13-RELATED"/>
    <property type="match status" value="1"/>
</dbReference>
<dbReference type="GO" id="GO:0005829">
    <property type="term" value="C:cytosol"/>
    <property type="evidence" value="ECO:0007669"/>
    <property type="project" value="TreeGrafter"/>
</dbReference>
<dbReference type="InterPro" id="IPR029033">
    <property type="entry name" value="His_PPase_superfam"/>
</dbReference>
<accession>A0A151A2K7</accession>
<dbReference type="EMBL" id="LUGM01000002">
    <property type="protein sequence ID" value="KYH13619.1"/>
    <property type="molecule type" value="Genomic_DNA"/>
</dbReference>
<sequence>MLYFIRHGQAEHNLNEPHNFDLKNPKLTKHGINQIKKLRMLFNNNTKIWCSPTVRTIESAQLISGTAQLNILDILGPRTFPHKICSMHNCDQLNFDLSSINISIIKLLNNVHPNDFTDEAFMNIFKNFIKNYVDEQYDHLFVTHDGVIATLFKYCNDVSLDRDSNNDLILYNEVHQFEMQNFFS</sequence>
<dbReference type="PANTHER" id="PTHR48100">
    <property type="entry name" value="BROAD-SPECIFICITY PHOSPHATASE YOR283W-RELATED"/>
    <property type="match status" value="1"/>
</dbReference>
<dbReference type="Proteomes" id="UP000075418">
    <property type="component" value="Unassembled WGS sequence"/>
</dbReference>
<dbReference type="Gene3D" id="3.40.50.1240">
    <property type="entry name" value="Phosphoglycerate mutase-like"/>
    <property type="match status" value="1"/>
</dbReference>
<reference evidence="1 2" key="1">
    <citation type="submission" date="2016-02" db="EMBL/GenBank/DDBJ databases">
        <title>Draft genome sequence of hydrocarbon degrading Staphylococcus saprophyticus Strain CNV2, isolated from crude-oil contaminated soil from Noonmati Oil Refinery, Guwahati, Assam, India.</title>
        <authorList>
            <person name="Mukherjee A."/>
            <person name="Chettri B."/>
            <person name="Langpoklakpam J."/>
            <person name="Singh A.K."/>
            <person name="Chattopadhyay D.J."/>
        </authorList>
    </citation>
    <scope>NUCLEOTIDE SEQUENCE [LARGE SCALE GENOMIC DNA]</scope>
    <source>
        <strain evidence="1 2">CNV2</strain>
    </source>
</reference>
<dbReference type="Pfam" id="PF00300">
    <property type="entry name" value="His_Phos_1"/>
    <property type="match status" value="1"/>
</dbReference>
<dbReference type="InterPro" id="IPR013078">
    <property type="entry name" value="His_Pase_superF_clade-1"/>
</dbReference>
<evidence type="ECO:0000313" key="1">
    <source>
        <dbReference type="EMBL" id="KYH13619.1"/>
    </source>
</evidence>
<gene>
    <name evidence="1" type="ORF">A0131_02185</name>
</gene>